<feature type="non-terminal residue" evidence="2">
    <location>
        <position position="1"/>
    </location>
</feature>
<feature type="region of interest" description="Disordered" evidence="1">
    <location>
        <begin position="334"/>
        <end position="355"/>
    </location>
</feature>
<feature type="compositionally biased region" description="Basic residues" evidence="1">
    <location>
        <begin position="282"/>
        <end position="296"/>
    </location>
</feature>
<feature type="compositionally biased region" description="Basic residues" evidence="1">
    <location>
        <begin position="26"/>
        <end position="69"/>
    </location>
</feature>
<reference evidence="2" key="1">
    <citation type="submission" date="2020-02" db="EMBL/GenBank/DDBJ databases">
        <authorList>
            <person name="Meier V. D."/>
        </authorList>
    </citation>
    <scope>NUCLEOTIDE SEQUENCE</scope>
    <source>
        <strain evidence="2">AVDCRST_MAG89</strain>
    </source>
</reference>
<dbReference type="AlphaFoldDB" id="A0A6J4MIY7"/>
<feature type="compositionally biased region" description="Low complexity" evidence="1">
    <location>
        <begin position="84"/>
        <end position="98"/>
    </location>
</feature>
<gene>
    <name evidence="2" type="ORF">AVDCRST_MAG89-3751</name>
</gene>
<sequence length="355" mass="37950">EIRPPGGVCPALRRAPAGRLRAVPLRPHHHARPGAHPRRAGGAAGHRRPHHRHRRHGQCRGLPHARARPGRLSPVGGADRLHRLPLGPLRAARGGAARDVAHRPPARGDAGGRNRHGAPALRVHPRQRRGSGARLGRGPPGARAHRALRGRFGHRVRFRHLPPHHRDAHGLGGGGFAQGGARRGRHPVLQRPHGGAGRVRVRAQHAGPHRLLRPRRQSAAVGPLPVAALLLAAPRNRRGRGAGGARLRACPHAPPARRERRALAGRKELGAAPRGVGLHARDHARQRRPARPRRLRAPPERRLDHQQLVAAHPLHPPAGGRHPALLRAPLPLGEGGARSGRIGGARVGGQGRGAV</sequence>
<dbReference type="EMBL" id="CADCTV010000786">
    <property type="protein sequence ID" value="CAA9361103.1"/>
    <property type="molecule type" value="Genomic_DNA"/>
</dbReference>
<feature type="non-terminal residue" evidence="2">
    <location>
        <position position="355"/>
    </location>
</feature>
<protein>
    <submittedName>
        <fullName evidence="2">Uncharacterized protein</fullName>
    </submittedName>
</protein>
<evidence type="ECO:0000256" key="1">
    <source>
        <dbReference type="SAM" id="MobiDB-lite"/>
    </source>
</evidence>
<feature type="region of interest" description="Disordered" evidence="1">
    <location>
        <begin position="24"/>
        <end position="144"/>
    </location>
</feature>
<evidence type="ECO:0000313" key="2">
    <source>
        <dbReference type="EMBL" id="CAA9361103.1"/>
    </source>
</evidence>
<organism evidence="2">
    <name type="scientific">uncultured Gemmatimonadota bacterium</name>
    <dbReference type="NCBI Taxonomy" id="203437"/>
    <lineage>
        <taxon>Bacteria</taxon>
        <taxon>Pseudomonadati</taxon>
        <taxon>Gemmatimonadota</taxon>
        <taxon>environmental samples</taxon>
    </lineage>
</organism>
<feature type="region of interest" description="Disordered" evidence="1">
    <location>
        <begin position="238"/>
        <end position="259"/>
    </location>
</feature>
<proteinExistence type="predicted"/>
<name>A0A6J4MIY7_9BACT</name>
<feature type="region of interest" description="Disordered" evidence="1">
    <location>
        <begin position="275"/>
        <end position="302"/>
    </location>
</feature>
<accession>A0A6J4MIY7</accession>
<feature type="region of interest" description="Disordered" evidence="1">
    <location>
        <begin position="162"/>
        <end position="185"/>
    </location>
</feature>